<dbReference type="AlphaFoldDB" id="A0A1H6K1L8"/>
<dbReference type="OrthoDB" id="9791760at2"/>
<evidence type="ECO:0000256" key="2">
    <source>
        <dbReference type="ARBA" id="ARBA00039140"/>
    </source>
</evidence>
<evidence type="ECO:0000256" key="1">
    <source>
        <dbReference type="ARBA" id="ARBA00022801"/>
    </source>
</evidence>
<proteinExistence type="predicted"/>
<name>A0A1H6K1L8_MYCRU</name>
<evidence type="ECO:0000259" key="5">
    <source>
        <dbReference type="PROSITE" id="PS50122"/>
    </source>
</evidence>
<dbReference type="Proteomes" id="UP000182915">
    <property type="component" value="Chromosome I"/>
</dbReference>
<dbReference type="GO" id="GO:0000156">
    <property type="term" value="F:phosphorelay response regulator activity"/>
    <property type="evidence" value="ECO:0007669"/>
    <property type="project" value="InterPro"/>
</dbReference>
<accession>A0A1H6K1L8</accession>
<reference evidence="7" key="1">
    <citation type="submission" date="2016-10" db="EMBL/GenBank/DDBJ databases">
        <authorList>
            <person name="Varghese N."/>
            <person name="Submissions S."/>
        </authorList>
    </citation>
    <scope>NUCLEOTIDE SEQUENCE [LARGE SCALE GENOMIC DNA]</scope>
    <source>
        <strain evidence="7">DSM 45405</strain>
    </source>
</reference>
<dbReference type="RefSeq" id="WP_083407412.1">
    <property type="nucleotide sequence ID" value="NZ_LT629971.1"/>
</dbReference>
<dbReference type="CDD" id="cd16433">
    <property type="entry name" value="CheB"/>
    <property type="match status" value="1"/>
</dbReference>
<sequence length="332" mass="35117">MVDDELRVVAVGASAGGVEALTRLVANLPQDAPYAVLVVLHMPPEAPSVLPKILDRAGPLPAEPATDGSALKPGHIYVCVPDRHLMVADGHILLSEGPTENGRRPAVNALFRSVALSFGPHAVGVLLSGVLDDGVLGAAAIRSRGGTTIVQRPDDAMFPAMPTNAIDAGVADHQVTASDIGPLLMKLLEREIEVRDMEPDNTMDLENRIAMGRRFSTSFDSEELGPHSGYVCPDCNGSLIEVGPSSYRCRVGHAWTADALLKARDDEIEGALWVALRSLREKAKMSRRLADTVGPGGMQERYLQTAEEADRAATVLGEQLAVTPATGESGGL</sequence>
<dbReference type="InterPro" id="IPR011247">
    <property type="entry name" value="Chemotax_prot-Glu_Me-esterase"/>
</dbReference>
<dbReference type="Gene3D" id="3.40.50.180">
    <property type="entry name" value="Methylesterase CheB, C-terminal domain"/>
    <property type="match status" value="1"/>
</dbReference>
<dbReference type="SUPFAM" id="SSF52738">
    <property type="entry name" value="Methylesterase CheB, C-terminal domain"/>
    <property type="match status" value="1"/>
</dbReference>
<dbReference type="GO" id="GO:0008984">
    <property type="term" value="F:protein-glutamate methylesterase activity"/>
    <property type="evidence" value="ECO:0007669"/>
    <property type="project" value="UniProtKB-EC"/>
</dbReference>
<dbReference type="PANTHER" id="PTHR42872">
    <property type="entry name" value="PROTEIN-GLUTAMATE METHYLESTERASE/PROTEIN-GLUTAMINE GLUTAMINASE"/>
    <property type="match status" value="1"/>
</dbReference>
<feature type="active site" evidence="4">
    <location>
        <position position="14"/>
    </location>
</feature>
<dbReference type="EC" id="3.1.1.61" evidence="2"/>
<protein>
    <recommendedName>
        <fullName evidence="2">protein-glutamate methylesterase</fullName>
        <ecNumber evidence="2">3.1.1.61</ecNumber>
    </recommendedName>
</protein>
<dbReference type="GO" id="GO:0005737">
    <property type="term" value="C:cytoplasm"/>
    <property type="evidence" value="ECO:0007669"/>
    <property type="project" value="InterPro"/>
</dbReference>
<feature type="active site" evidence="4">
    <location>
        <position position="133"/>
    </location>
</feature>
<evidence type="ECO:0000313" key="6">
    <source>
        <dbReference type="EMBL" id="SEH65285.1"/>
    </source>
</evidence>
<evidence type="ECO:0000256" key="4">
    <source>
        <dbReference type="PROSITE-ProRule" id="PRU00050"/>
    </source>
</evidence>
<gene>
    <name evidence="6" type="ORF">SAMN04489835_2489</name>
</gene>
<feature type="domain" description="CheB-type methylesterase" evidence="5">
    <location>
        <begin position="7"/>
        <end position="191"/>
    </location>
</feature>
<dbReference type="InterPro" id="IPR035909">
    <property type="entry name" value="CheB_C"/>
</dbReference>
<keyword evidence="4" id="KW-0145">Chemotaxis</keyword>
<organism evidence="6 7">
    <name type="scientific">Mycolicibacterium rutilum</name>
    <name type="common">Mycobacterium rutilum</name>
    <dbReference type="NCBI Taxonomy" id="370526"/>
    <lineage>
        <taxon>Bacteria</taxon>
        <taxon>Bacillati</taxon>
        <taxon>Actinomycetota</taxon>
        <taxon>Actinomycetes</taxon>
        <taxon>Mycobacteriales</taxon>
        <taxon>Mycobacteriaceae</taxon>
        <taxon>Mycolicibacterium</taxon>
    </lineage>
</organism>
<dbReference type="InterPro" id="IPR000673">
    <property type="entry name" value="Sig_transdc_resp-reg_Me-estase"/>
</dbReference>
<keyword evidence="7" id="KW-1185">Reference proteome</keyword>
<feature type="active site" evidence="4">
    <location>
        <position position="41"/>
    </location>
</feature>
<dbReference type="PROSITE" id="PS50122">
    <property type="entry name" value="CHEB"/>
    <property type="match status" value="1"/>
</dbReference>
<keyword evidence="1 4" id="KW-0378">Hydrolase</keyword>
<evidence type="ECO:0000313" key="7">
    <source>
        <dbReference type="Proteomes" id="UP000182915"/>
    </source>
</evidence>
<dbReference type="PIRSF" id="PIRSF036461">
    <property type="entry name" value="Chmtx_methlestr"/>
    <property type="match status" value="1"/>
</dbReference>
<comment type="catalytic activity">
    <reaction evidence="3">
        <text>[protein]-L-glutamate 5-O-methyl ester + H2O = L-glutamyl-[protein] + methanol + H(+)</text>
        <dbReference type="Rhea" id="RHEA:23236"/>
        <dbReference type="Rhea" id="RHEA-COMP:10208"/>
        <dbReference type="Rhea" id="RHEA-COMP:10311"/>
        <dbReference type="ChEBI" id="CHEBI:15377"/>
        <dbReference type="ChEBI" id="CHEBI:15378"/>
        <dbReference type="ChEBI" id="CHEBI:17790"/>
        <dbReference type="ChEBI" id="CHEBI:29973"/>
        <dbReference type="ChEBI" id="CHEBI:82795"/>
        <dbReference type="EC" id="3.1.1.61"/>
    </reaction>
</comment>
<dbReference type="PANTHER" id="PTHR42872:SF6">
    <property type="entry name" value="PROTEIN-GLUTAMATE METHYLESTERASE_PROTEIN-GLUTAMINE GLUTAMINASE"/>
    <property type="match status" value="1"/>
</dbReference>
<dbReference type="Pfam" id="PF01339">
    <property type="entry name" value="CheB_methylest"/>
    <property type="match status" value="1"/>
</dbReference>
<dbReference type="STRING" id="370526.SAMN04489835_2489"/>
<dbReference type="EMBL" id="LT629971">
    <property type="protein sequence ID" value="SEH65285.1"/>
    <property type="molecule type" value="Genomic_DNA"/>
</dbReference>
<evidence type="ECO:0000256" key="3">
    <source>
        <dbReference type="ARBA" id="ARBA00048267"/>
    </source>
</evidence>
<dbReference type="GO" id="GO:0006935">
    <property type="term" value="P:chemotaxis"/>
    <property type="evidence" value="ECO:0007669"/>
    <property type="project" value="UniProtKB-UniRule"/>
</dbReference>